<keyword evidence="3" id="KW-0238">DNA-binding</keyword>
<dbReference type="PANTHER" id="PTHR43214">
    <property type="entry name" value="TWO-COMPONENT RESPONSE REGULATOR"/>
    <property type="match status" value="1"/>
</dbReference>
<feature type="modified residue" description="4-aspartylphosphate" evidence="5">
    <location>
        <position position="54"/>
    </location>
</feature>
<dbReference type="SUPFAM" id="SSF46894">
    <property type="entry name" value="C-terminal effector domain of the bipartite response regulators"/>
    <property type="match status" value="1"/>
</dbReference>
<dbReference type="EMBL" id="CP090145">
    <property type="protein sequence ID" value="UOX32311.1"/>
    <property type="molecule type" value="Genomic_DNA"/>
</dbReference>
<reference evidence="8" key="2">
    <citation type="submission" date="2022-04" db="EMBL/GenBank/DDBJ databases">
        <title>Complete Genome Sequence of Flavobacterium sediminilitoris YSM-43, Isolated from a Tidal Sediment.</title>
        <authorList>
            <person name="Lee P.A."/>
        </authorList>
    </citation>
    <scope>NUCLEOTIDE SEQUENCE</scope>
    <source>
        <strain evidence="8">YSM-43</strain>
    </source>
</reference>
<keyword evidence="1 5" id="KW-0597">Phosphoprotein</keyword>
<dbReference type="PROSITE" id="PS50110">
    <property type="entry name" value="RESPONSE_REGULATORY"/>
    <property type="match status" value="1"/>
</dbReference>
<dbReference type="SUPFAM" id="SSF52172">
    <property type="entry name" value="CheY-like"/>
    <property type="match status" value="1"/>
</dbReference>
<evidence type="ECO:0000256" key="1">
    <source>
        <dbReference type="ARBA" id="ARBA00022553"/>
    </source>
</evidence>
<dbReference type="Gene3D" id="3.40.50.2300">
    <property type="match status" value="1"/>
</dbReference>
<dbReference type="InterPro" id="IPR001789">
    <property type="entry name" value="Sig_transdc_resp-reg_receiver"/>
</dbReference>
<evidence type="ECO:0000256" key="4">
    <source>
        <dbReference type="ARBA" id="ARBA00023163"/>
    </source>
</evidence>
<dbReference type="InterPro" id="IPR036388">
    <property type="entry name" value="WH-like_DNA-bd_sf"/>
</dbReference>
<dbReference type="InterPro" id="IPR000792">
    <property type="entry name" value="Tscrpt_reg_LuxR_C"/>
</dbReference>
<dbReference type="InterPro" id="IPR058245">
    <property type="entry name" value="NreC/VraR/RcsB-like_REC"/>
</dbReference>
<evidence type="ECO:0000313" key="9">
    <source>
        <dbReference type="Proteomes" id="UP000830454"/>
    </source>
</evidence>
<dbReference type="RefSeq" id="WP_045967808.1">
    <property type="nucleotide sequence ID" value="NZ_CP090145.1"/>
</dbReference>
<organism evidence="8 9">
    <name type="scientific">Flavobacterium sediminilitoris</name>
    <dbReference type="NCBI Taxonomy" id="2024526"/>
    <lineage>
        <taxon>Bacteria</taxon>
        <taxon>Pseudomonadati</taxon>
        <taxon>Bacteroidota</taxon>
        <taxon>Flavobacteriia</taxon>
        <taxon>Flavobacteriales</taxon>
        <taxon>Flavobacteriaceae</taxon>
        <taxon>Flavobacterium</taxon>
    </lineage>
</organism>
<dbReference type="SMART" id="SM00448">
    <property type="entry name" value="REC"/>
    <property type="match status" value="1"/>
</dbReference>
<evidence type="ECO:0000256" key="2">
    <source>
        <dbReference type="ARBA" id="ARBA00023015"/>
    </source>
</evidence>
<evidence type="ECO:0000256" key="5">
    <source>
        <dbReference type="PROSITE-ProRule" id="PRU00169"/>
    </source>
</evidence>
<feature type="domain" description="Response regulatory" evidence="7">
    <location>
        <begin position="3"/>
        <end position="119"/>
    </location>
</feature>
<dbReference type="PANTHER" id="PTHR43214:SF41">
    <property type="entry name" value="NITRATE_NITRITE RESPONSE REGULATOR PROTEIN NARP"/>
    <property type="match status" value="1"/>
</dbReference>
<dbReference type="CDD" id="cd06170">
    <property type="entry name" value="LuxR_C_like"/>
    <property type="match status" value="1"/>
</dbReference>
<dbReference type="InterPro" id="IPR011006">
    <property type="entry name" value="CheY-like_superfamily"/>
</dbReference>
<feature type="domain" description="HTH luxR-type" evidence="6">
    <location>
        <begin position="148"/>
        <end position="213"/>
    </location>
</feature>
<evidence type="ECO:0000256" key="3">
    <source>
        <dbReference type="ARBA" id="ARBA00023125"/>
    </source>
</evidence>
<dbReference type="Pfam" id="PF00072">
    <property type="entry name" value="Response_reg"/>
    <property type="match status" value="1"/>
</dbReference>
<evidence type="ECO:0000313" key="8">
    <source>
        <dbReference type="EMBL" id="UOX32311.1"/>
    </source>
</evidence>
<keyword evidence="4" id="KW-0804">Transcription</keyword>
<gene>
    <name evidence="8" type="ORF">LXD69_09625</name>
</gene>
<accession>A0ABY4HIY1</accession>
<evidence type="ECO:0000259" key="6">
    <source>
        <dbReference type="PROSITE" id="PS50043"/>
    </source>
</evidence>
<name>A0ABY4HIY1_9FLAO</name>
<keyword evidence="9" id="KW-1185">Reference proteome</keyword>
<dbReference type="CDD" id="cd17535">
    <property type="entry name" value="REC_NarL-like"/>
    <property type="match status" value="1"/>
</dbReference>
<sequence length="221" mass="25385">MIKIALIDDHELFRKSLSTLLSFSTNFNVVYDTNDGLAFLEYIKENDVDIILLDIQMPIINGFELCKILKSIQPEIKILIVSQLNSKEVTHHVMTCGANGFFSKNSSPNLLENAIENIMENDYYFDDELGIVIKDAILWERREGYTLDFSESIYLSDREIEIINMACVEMSSKEIANKLCISTRTVENHRKRIMEKTRAKNFIGVILFALKINAITLDNFS</sequence>
<protein>
    <submittedName>
        <fullName evidence="8">Response regulator transcription factor</fullName>
    </submittedName>
</protein>
<proteinExistence type="predicted"/>
<dbReference type="Pfam" id="PF00196">
    <property type="entry name" value="GerE"/>
    <property type="match status" value="1"/>
</dbReference>
<evidence type="ECO:0000259" key="7">
    <source>
        <dbReference type="PROSITE" id="PS50110"/>
    </source>
</evidence>
<dbReference type="InterPro" id="IPR039420">
    <property type="entry name" value="WalR-like"/>
</dbReference>
<keyword evidence="2" id="KW-0805">Transcription regulation</keyword>
<dbReference type="PROSITE" id="PS50043">
    <property type="entry name" value="HTH_LUXR_2"/>
    <property type="match status" value="1"/>
</dbReference>
<reference evidence="8" key="1">
    <citation type="submission" date="2021-12" db="EMBL/GenBank/DDBJ databases">
        <authorList>
            <person name="Cha I.-T."/>
            <person name="Lee K.-E."/>
            <person name="Park S.-J."/>
        </authorList>
    </citation>
    <scope>NUCLEOTIDE SEQUENCE</scope>
    <source>
        <strain evidence="8">YSM-43</strain>
    </source>
</reference>
<dbReference type="PRINTS" id="PR00038">
    <property type="entry name" value="HTHLUXR"/>
</dbReference>
<dbReference type="InterPro" id="IPR016032">
    <property type="entry name" value="Sig_transdc_resp-reg_C-effctor"/>
</dbReference>
<dbReference type="Gene3D" id="1.10.10.10">
    <property type="entry name" value="Winged helix-like DNA-binding domain superfamily/Winged helix DNA-binding domain"/>
    <property type="match status" value="1"/>
</dbReference>
<dbReference type="SMART" id="SM00421">
    <property type="entry name" value="HTH_LUXR"/>
    <property type="match status" value="1"/>
</dbReference>
<dbReference type="Proteomes" id="UP000830454">
    <property type="component" value="Chromosome"/>
</dbReference>